<dbReference type="GO" id="GO:0005737">
    <property type="term" value="C:cytoplasm"/>
    <property type="evidence" value="ECO:0007669"/>
    <property type="project" value="TreeGrafter"/>
</dbReference>
<dbReference type="PANTHER" id="PTHR48051">
    <property type="match status" value="1"/>
</dbReference>
<evidence type="ECO:0000256" key="2">
    <source>
        <dbReference type="ARBA" id="ARBA00022737"/>
    </source>
</evidence>
<feature type="binding site" evidence="3">
    <location>
        <position position="281"/>
    </location>
    <ligand>
        <name>ATP</name>
        <dbReference type="ChEBI" id="CHEBI:30616"/>
    </ligand>
</feature>
<dbReference type="InterPro" id="IPR000719">
    <property type="entry name" value="Prot_kinase_dom"/>
</dbReference>
<keyword evidence="3" id="KW-0067">ATP-binding</keyword>
<dbReference type="InterPro" id="IPR017441">
    <property type="entry name" value="Protein_kinase_ATP_BS"/>
</dbReference>
<accession>A0A329CNN7</accession>
<sequence length="485" mass="52393">MGRFGVDESNNRKRRPPRRDSVELRPPVRHVPATDSQTTTLTTTLEQLRAGQLAGTRHLKLACGLREFPREIFDLADTLEVLDLSGNALSALPDDLPRLSRLRILFASDNLFTELPPVLGQCEQLSMIGFKANRIRDVSGNALPPLLRWLVLTDNRLAALPAEIGRCTHLQKLMLAGNQLRALPDTLAACTRLELIRLAANQLDTLPDWLTRLPRLAWLAYAGNPFDEALETSALVDTPIAAIPWNALQLEQTLGEGASGVIYRAELSAPHGGVARPVAVKLFKGAVTSDGLPDCEMAACIQAGGHPNLIPVAGKVADHPAGTHGLVMELIDPRFGNLGGPPSLESCTRDIYAAGTRFDPASAWAIAQGIAAAASHLHRRGIMHGDLYAHNILYDGQGHALLGDFGAASIYRTEEAHTAVALQRLEVRAYGCLLDELLERCDWLDTQADVAAKLAQLKDNCLSEDIGSRPLFDDIAAALLALKPA</sequence>
<evidence type="ECO:0000313" key="7">
    <source>
        <dbReference type="Proteomes" id="UP000248918"/>
    </source>
</evidence>
<dbReference type="PROSITE" id="PS00107">
    <property type="entry name" value="PROTEIN_KINASE_ATP"/>
    <property type="match status" value="1"/>
</dbReference>
<keyword evidence="1" id="KW-0433">Leucine-rich repeat</keyword>
<dbReference type="GO" id="GO:0005524">
    <property type="term" value="F:ATP binding"/>
    <property type="evidence" value="ECO:0007669"/>
    <property type="project" value="UniProtKB-UniRule"/>
</dbReference>
<dbReference type="GO" id="GO:0004674">
    <property type="term" value="F:protein serine/threonine kinase activity"/>
    <property type="evidence" value="ECO:0007669"/>
    <property type="project" value="UniProtKB-KW"/>
</dbReference>
<feature type="region of interest" description="Disordered" evidence="4">
    <location>
        <begin position="1"/>
        <end position="23"/>
    </location>
</feature>
<dbReference type="Proteomes" id="UP000248918">
    <property type="component" value="Unassembled WGS sequence"/>
</dbReference>
<feature type="domain" description="Protein kinase" evidence="5">
    <location>
        <begin position="248"/>
        <end position="485"/>
    </location>
</feature>
<dbReference type="InterPro" id="IPR050216">
    <property type="entry name" value="LRR_domain-containing"/>
</dbReference>
<dbReference type="AlphaFoldDB" id="A0A329CNN7"/>
<feature type="compositionally biased region" description="Basic and acidic residues" evidence="4">
    <location>
        <begin position="1"/>
        <end position="11"/>
    </location>
</feature>
<dbReference type="Gene3D" id="3.30.200.20">
    <property type="entry name" value="Phosphorylase Kinase, domain 1"/>
    <property type="match status" value="1"/>
</dbReference>
<name>A0A329CNN7_9BURK</name>
<dbReference type="SUPFAM" id="SSF56112">
    <property type="entry name" value="Protein kinase-like (PK-like)"/>
    <property type="match status" value="1"/>
</dbReference>
<dbReference type="PANTHER" id="PTHR48051:SF1">
    <property type="entry name" value="RAS SUPPRESSOR PROTEIN 1"/>
    <property type="match status" value="1"/>
</dbReference>
<organism evidence="6 7">
    <name type="scientific">Paraburkholderia bryophila</name>
    <dbReference type="NCBI Taxonomy" id="420952"/>
    <lineage>
        <taxon>Bacteria</taxon>
        <taxon>Pseudomonadati</taxon>
        <taxon>Pseudomonadota</taxon>
        <taxon>Betaproteobacteria</taxon>
        <taxon>Burkholderiales</taxon>
        <taxon>Burkholderiaceae</taxon>
        <taxon>Paraburkholderia</taxon>
    </lineage>
</organism>
<dbReference type="SUPFAM" id="SSF52058">
    <property type="entry name" value="L domain-like"/>
    <property type="match status" value="1"/>
</dbReference>
<keyword evidence="6" id="KW-0418">Kinase</keyword>
<dbReference type="SMART" id="SM00369">
    <property type="entry name" value="LRR_TYP"/>
    <property type="match status" value="5"/>
</dbReference>
<dbReference type="InterPro" id="IPR032675">
    <property type="entry name" value="LRR_dom_sf"/>
</dbReference>
<dbReference type="Pfam" id="PF13855">
    <property type="entry name" value="LRR_8"/>
    <property type="match status" value="1"/>
</dbReference>
<evidence type="ECO:0000256" key="4">
    <source>
        <dbReference type="SAM" id="MobiDB-lite"/>
    </source>
</evidence>
<evidence type="ECO:0000256" key="1">
    <source>
        <dbReference type="ARBA" id="ARBA00022614"/>
    </source>
</evidence>
<dbReference type="PROSITE" id="PS50011">
    <property type="entry name" value="PROTEIN_KINASE_DOM"/>
    <property type="match status" value="1"/>
</dbReference>
<proteinExistence type="predicted"/>
<dbReference type="InterPro" id="IPR011009">
    <property type="entry name" value="Kinase-like_dom_sf"/>
</dbReference>
<comment type="caution">
    <text evidence="6">The sequence shown here is derived from an EMBL/GenBank/DDBJ whole genome shotgun (WGS) entry which is preliminary data.</text>
</comment>
<dbReference type="InterPro" id="IPR003591">
    <property type="entry name" value="Leu-rich_rpt_typical-subtyp"/>
</dbReference>
<dbReference type="InterPro" id="IPR001245">
    <property type="entry name" value="Ser-Thr/Tyr_kinase_cat_dom"/>
</dbReference>
<protein>
    <submittedName>
        <fullName evidence="6">Serine/threonine protein kinase</fullName>
    </submittedName>
</protein>
<dbReference type="Pfam" id="PF07714">
    <property type="entry name" value="PK_Tyr_Ser-Thr"/>
    <property type="match status" value="1"/>
</dbReference>
<dbReference type="SMART" id="SM00364">
    <property type="entry name" value="LRR_BAC"/>
    <property type="match status" value="4"/>
</dbReference>
<evidence type="ECO:0000313" key="6">
    <source>
        <dbReference type="EMBL" id="RAS35382.1"/>
    </source>
</evidence>
<gene>
    <name evidence="6" type="ORF">BX591_105101</name>
</gene>
<keyword evidence="2" id="KW-0677">Repeat</keyword>
<keyword evidence="6" id="KW-0723">Serine/threonine-protein kinase</keyword>
<dbReference type="PROSITE" id="PS51450">
    <property type="entry name" value="LRR"/>
    <property type="match status" value="1"/>
</dbReference>
<dbReference type="EMBL" id="QLTK01000005">
    <property type="protein sequence ID" value="RAS35382.1"/>
    <property type="molecule type" value="Genomic_DNA"/>
</dbReference>
<evidence type="ECO:0000259" key="5">
    <source>
        <dbReference type="PROSITE" id="PS50011"/>
    </source>
</evidence>
<keyword evidence="3" id="KW-0547">Nucleotide-binding</keyword>
<reference evidence="6 7" key="1">
    <citation type="submission" date="2018-06" db="EMBL/GenBank/DDBJ databases">
        <title>Genomic Encyclopedia of Type Strains, Phase III (KMG-III): the genomes of soil and plant-associated and newly described type strains.</title>
        <authorList>
            <person name="Whitman W."/>
        </authorList>
    </citation>
    <scope>NUCLEOTIDE SEQUENCE [LARGE SCALE GENOMIC DNA]</scope>
    <source>
        <strain evidence="6 7">LMG 23644</strain>
    </source>
</reference>
<dbReference type="Gene3D" id="3.80.10.10">
    <property type="entry name" value="Ribonuclease Inhibitor"/>
    <property type="match status" value="2"/>
</dbReference>
<evidence type="ECO:0000256" key="3">
    <source>
        <dbReference type="PROSITE-ProRule" id="PRU10141"/>
    </source>
</evidence>
<keyword evidence="6" id="KW-0808">Transferase</keyword>
<dbReference type="Gene3D" id="1.10.510.10">
    <property type="entry name" value="Transferase(Phosphotransferase) domain 1"/>
    <property type="match status" value="1"/>
</dbReference>
<dbReference type="Pfam" id="PF00560">
    <property type="entry name" value="LRR_1"/>
    <property type="match status" value="1"/>
</dbReference>
<dbReference type="InterPro" id="IPR001611">
    <property type="entry name" value="Leu-rich_rpt"/>
</dbReference>